<evidence type="ECO:0000313" key="3">
    <source>
        <dbReference type="Proteomes" id="UP000789390"/>
    </source>
</evidence>
<dbReference type="Proteomes" id="UP000789390">
    <property type="component" value="Unassembled WGS sequence"/>
</dbReference>
<reference evidence="2" key="1">
    <citation type="submission" date="2021-11" db="EMBL/GenBank/DDBJ databases">
        <authorList>
            <person name="Schell T."/>
        </authorList>
    </citation>
    <scope>NUCLEOTIDE SEQUENCE</scope>
    <source>
        <strain evidence="2">M5</strain>
    </source>
</reference>
<keyword evidence="1" id="KW-0175">Coiled coil</keyword>
<dbReference type="OrthoDB" id="6366709at2759"/>
<sequence length="335" mass="38596">MVLTNDEYQRAKSDPTLSSLFKLRNATTSYIIQCLADREIQNAVNDQQQRSKAYRYNCEVIHSPVKYVDGEATDGVGWNSTSRKPQKVRYLRADTRGGQQSNEILKLKTQITKKDKIIANLKQEQNLIKENHQILVRDLQVENSQKIQHLTVLLSDKEKTIAGLKADALVSKTKIQRLETLVAAKEKNIVALKVSNESLQNELNNARKLVDSLKKEKKVLVLSAKKREDWAKIDRIRRVEQHFDRNVFNNNPAKPSYKGESLKAETPEDASSTRNFRKLFVFVGICYVAYKNPGFLVNLLRHISFYSLRSLRNMFTSSIFLLDIPLNMFTTKKMY</sequence>
<proteinExistence type="predicted"/>
<gene>
    <name evidence="2" type="ORF">DGAL_LOCUS287</name>
</gene>
<keyword evidence="3" id="KW-1185">Reference proteome</keyword>
<dbReference type="EMBL" id="CAKKLH010000001">
    <property type="protein sequence ID" value="CAH0098240.1"/>
    <property type="molecule type" value="Genomic_DNA"/>
</dbReference>
<protein>
    <submittedName>
        <fullName evidence="2">Uncharacterized protein</fullName>
    </submittedName>
</protein>
<name>A0A8J2VY55_9CRUS</name>
<feature type="coiled-coil region" evidence="1">
    <location>
        <begin position="175"/>
        <end position="216"/>
    </location>
</feature>
<accession>A0A8J2VY55</accession>
<comment type="caution">
    <text evidence="2">The sequence shown here is derived from an EMBL/GenBank/DDBJ whole genome shotgun (WGS) entry which is preliminary data.</text>
</comment>
<evidence type="ECO:0000256" key="1">
    <source>
        <dbReference type="SAM" id="Coils"/>
    </source>
</evidence>
<dbReference type="AlphaFoldDB" id="A0A8J2VY55"/>
<evidence type="ECO:0000313" key="2">
    <source>
        <dbReference type="EMBL" id="CAH0098240.1"/>
    </source>
</evidence>
<organism evidence="2 3">
    <name type="scientific">Daphnia galeata</name>
    <dbReference type="NCBI Taxonomy" id="27404"/>
    <lineage>
        <taxon>Eukaryota</taxon>
        <taxon>Metazoa</taxon>
        <taxon>Ecdysozoa</taxon>
        <taxon>Arthropoda</taxon>
        <taxon>Crustacea</taxon>
        <taxon>Branchiopoda</taxon>
        <taxon>Diplostraca</taxon>
        <taxon>Cladocera</taxon>
        <taxon>Anomopoda</taxon>
        <taxon>Daphniidae</taxon>
        <taxon>Daphnia</taxon>
    </lineage>
</organism>